<evidence type="ECO:0000256" key="1">
    <source>
        <dbReference type="ARBA" id="ARBA00022658"/>
    </source>
</evidence>
<evidence type="ECO:0000313" key="7">
    <source>
        <dbReference type="EMBL" id="KJE90931.1"/>
    </source>
</evidence>
<reference evidence="7" key="2">
    <citation type="submission" date="2011-02" db="EMBL/GenBank/DDBJ databases">
        <title>The Genome Sequence of Capsaspora owczarzaki ATCC 30864.</title>
        <authorList>
            <consortium name="The Broad Institute Genome Sequencing Platform"/>
            <person name="Russ C."/>
            <person name="Cuomo C."/>
            <person name="Burger G."/>
            <person name="Gray M.W."/>
            <person name="Holland P.W.H."/>
            <person name="King N."/>
            <person name="Lang F.B.F."/>
            <person name="Roger A.J."/>
            <person name="Ruiz-Trillo I."/>
            <person name="Young S.K."/>
            <person name="Zeng Q."/>
            <person name="Gargeya S."/>
            <person name="Alvarado L."/>
            <person name="Berlin A."/>
            <person name="Chapman S.B."/>
            <person name="Chen Z."/>
            <person name="Freedman E."/>
            <person name="Gellesch M."/>
            <person name="Goldberg J."/>
            <person name="Griggs A."/>
            <person name="Gujja S."/>
            <person name="Heilman E."/>
            <person name="Heiman D."/>
            <person name="Howarth C."/>
            <person name="Mehta T."/>
            <person name="Neiman D."/>
            <person name="Pearson M."/>
            <person name="Roberts A."/>
            <person name="Saif S."/>
            <person name="Shea T."/>
            <person name="Shenoy N."/>
            <person name="Sisk P."/>
            <person name="Stolte C."/>
            <person name="Sykes S."/>
            <person name="White J."/>
            <person name="Yandava C."/>
            <person name="Haas B."/>
            <person name="Nusbaum C."/>
            <person name="Birren B."/>
        </authorList>
    </citation>
    <scope>NUCLEOTIDE SEQUENCE</scope>
    <source>
        <strain evidence="7">ATCC 30864</strain>
    </source>
</reference>
<dbReference type="InterPro" id="IPR008937">
    <property type="entry name" value="Ras-like_GEF"/>
</dbReference>
<dbReference type="SMART" id="SM00229">
    <property type="entry name" value="RasGEFN"/>
    <property type="match status" value="1"/>
</dbReference>
<dbReference type="Gene3D" id="1.10.840.10">
    <property type="entry name" value="Ras guanine-nucleotide exchange factors catalytic domain"/>
    <property type="match status" value="1"/>
</dbReference>
<dbReference type="Pfam" id="PF00618">
    <property type="entry name" value="RasGEF_N"/>
    <property type="match status" value="1"/>
</dbReference>
<evidence type="ECO:0000259" key="6">
    <source>
        <dbReference type="PROSITE" id="PS50898"/>
    </source>
</evidence>
<dbReference type="InterPro" id="IPR009072">
    <property type="entry name" value="Histone-fold"/>
</dbReference>
<evidence type="ECO:0000256" key="2">
    <source>
        <dbReference type="PROSITE-ProRule" id="PRU00168"/>
    </source>
</evidence>
<evidence type="ECO:0000259" key="5">
    <source>
        <dbReference type="PROSITE" id="PS50212"/>
    </source>
</evidence>
<dbReference type="GO" id="GO:0005886">
    <property type="term" value="C:plasma membrane"/>
    <property type="evidence" value="ECO:0007669"/>
    <property type="project" value="TreeGrafter"/>
</dbReference>
<dbReference type="Gene3D" id="1.10.20.10">
    <property type="entry name" value="Histone, subunit A"/>
    <property type="match status" value="1"/>
</dbReference>
<dbReference type="InParanoid" id="A0A0D2U6Z5"/>
<dbReference type="GO" id="GO:0005085">
    <property type="term" value="F:guanyl-nucleotide exchange factor activity"/>
    <property type="evidence" value="ECO:0007669"/>
    <property type="project" value="UniProtKB-KW"/>
</dbReference>
<feature type="region of interest" description="Disordered" evidence="3">
    <location>
        <begin position="229"/>
        <end position="346"/>
    </location>
</feature>
<dbReference type="SMART" id="SM00147">
    <property type="entry name" value="RasGEF"/>
    <property type="match status" value="1"/>
</dbReference>
<dbReference type="Proteomes" id="UP000008743">
    <property type="component" value="Unassembled WGS sequence"/>
</dbReference>
<feature type="compositionally biased region" description="Low complexity" evidence="3">
    <location>
        <begin position="306"/>
        <end position="325"/>
    </location>
</feature>
<dbReference type="RefSeq" id="XP_004348908.1">
    <property type="nucleotide sequence ID" value="XM_004348858.2"/>
</dbReference>
<dbReference type="InterPro" id="IPR000651">
    <property type="entry name" value="Ras-like_Gua-exchang_fac_N"/>
</dbReference>
<dbReference type="Gene3D" id="1.20.870.10">
    <property type="entry name" value="Son of sevenless (SoS) protein Chain: S domain 1"/>
    <property type="match status" value="1"/>
</dbReference>
<proteinExistence type="predicted"/>
<feature type="domain" description="Ras-GEF" evidence="4">
    <location>
        <begin position="686"/>
        <end position="918"/>
    </location>
</feature>
<dbReference type="PANTHER" id="PTHR23113">
    <property type="entry name" value="GUANINE NUCLEOTIDE EXCHANGE FACTOR"/>
    <property type="match status" value="1"/>
</dbReference>
<dbReference type="EMBL" id="KE346362">
    <property type="protein sequence ID" value="KJE90931.1"/>
    <property type="molecule type" value="Genomic_DNA"/>
</dbReference>
<dbReference type="CDD" id="cd06224">
    <property type="entry name" value="REM"/>
    <property type="match status" value="1"/>
</dbReference>
<sequence>MAAPLIEVGEIVFEKKLSFQAALKHVQMLVRPDMFMATEALVFLDEEMILFATRLANHTCTLISPNVKANTDLVEASVKAIFGKNMAKWAFTAGIKAVMSFRKTEDPAKRWLTPKSPFPIEKLYTDVMQERFDEEATVYFAAVLEYVCADALESAGNRADTSSRKIILEKDVLYTLSEEPELKVLFEIKKQKKKAKEAAKFGSSARKKKASISAGSSVPRDSIVIAENGEYSPEGGASSPGGTISSGDLTPKSQRRLSLFKAFSRKSVRSPRGSDAGSSPASLLATPVGSEQMLRAYSSGDLPYRPSSSGSNNLSPSPDSVSLSSATSETDLQRSPDLAQARRIAEGSRNIRRLSVRNASIGAKPKSRPSLPSTQEFAALRIPETNLQPYSKGGVLGVMSNITEIKVLYPNSTITRLRVQLPSGASTVVEAADDMKMAELLNYVCTRRHLKMSEYALRVAGADVSVDLSTTVSSHKISEIELVQRPDVDKQDDSNLVCLVERNEVTLVLKVSGTRSEIKAAKVHKLIERIADENALDGYYVDTILLTFRSFIEPEDLFYMLLSRFKLSLPENPIPEEIAYYAQWKRPIQMKVCNFIIRWVERYFQDFYESKELLDSLLDLCEFIQQEGMEDKANELSQCVADQLQRFERIHISMLPLEKTDLSVDASEADNVDQSEEGSTELMDKDAQFIAEQITLFDHELFNKVHRVEYLSYVWQASKVDDLCPNLNILISRFNRESYWVATVICTQPELKKRVELIKKFILVGKSCMELQNYFTVFSIVGGLSMAPVQRLKKSWEQVSAKYKTMLTDLESVMNPSQNMKAYRELALQSKPPMIPVLPVYVKDLFFINDGNEKETDNLINFEKLEMLAAVVRNITAICSVPFEHLVPDRDAQLYLKNPTVISNTLLLKNHSLDCEPAATPAAPSTPAPS</sequence>
<accession>A0A0D2U6Z5</accession>
<dbReference type="EMBL" id="KE346362">
    <property type="protein sequence ID" value="KJE90932.1"/>
    <property type="molecule type" value="Genomic_DNA"/>
</dbReference>
<dbReference type="PANTHER" id="PTHR23113:SF356">
    <property type="entry name" value="FI05912P-RELATED"/>
    <property type="match status" value="1"/>
</dbReference>
<dbReference type="InterPro" id="IPR023578">
    <property type="entry name" value="Ras_GEF_dom_sf"/>
</dbReference>
<dbReference type="GO" id="GO:0007265">
    <property type="term" value="P:Ras protein signal transduction"/>
    <property type="evidence" value="ECO:0007669"/>
    <property type="project" value="TreeGrafter"/>
</dbReference>
<dbReference type="InterPro" id="IPR001895">
    <property type="entry name" value="RASGEF_cat_dom"/>
</dbReference>
<feature type="compositionally biased region" description="Polar residues" evidence="3">
    <location>
        <begin position="240"/>
        <end position="252"/>
    </location>
</feature>
<dbReference type="SUPFAM" id="SSF48366">
    <property type="entry name" value="Ras GEF"/>
    <property type="match status" value="1"/>
</dbReference>
<dbReference type="AlphaFoldDB" id="A0A0D2U6Z5"/>
<dbReference type="PROSITE" id="PS50009">
    <property type="entry name" value="RASGEF_CAT"/>
    <property type="match status" value="1"/>
</dbReference>
<dbReference type="EMBL" id="KE346362">
    <property type="protein sequence ID" value="KJE90930.1"/>
    <property type="molecule type" value="Genomic_DNA"/>
</dbReference>
<keyword evidence="8" id="KW-1185">Reference proteome</keyword>
<dbReference type="eggNOG" id="KOG2378">
    <property type="taxonomic scope" value="Eukaryota"/>
</dbReference>
<dbReference type="InterPro" id="IPR003116">
    <property type="entry name" value="RBD_dom"/>
</dbReference>
<dbReference type="OrthoDB" id="546434at2759"/>
<protein>
    <submittedName>
        <fullName evidence="7">Uncharacterized protein</fullName>
    </submittedName>
</protein>
<dbReference type="GO" id="GO:0046982">
    <property type="term" value="F:protein heterodimerization activity"/>
    <property type="evidence" value="ECO:0007669"/>
    <property type="project" value="InterPro"/>
</dbReference>
<organism evidence="7 8">
    <name type="scientific">Capsaspora owczarzaki (strain ATCC 30864)</name>
    <dbReference type="NCBI Taxonomy" id="595528"/>
    <lineage>
        <taxon>Eukaryota</taxon>
        <taxon>Filasterea</taxon>
        <taxon>Capsaspora</taxon>
    </lineage>
</organism>
<dbReference type="SUPFAM" id="SSF47113">
    <property type="entry name" value="Histone-fold"/>
    <property type="match status" value="1"/>
</dbReference>
<dbReference type="PROSITE" id="PS50212">
    <property type="entry name" value="RASGEF_NTER"/>
    <property type="match status" value="1"/>
</dbReference>
<dbReference type="InterPro" id="IPR019804">
    <property type="entry name" value="Ras_G-nucl-exch_fac_CS"/>
</dbReference>
<dbReference type="PROSITE" id="PS50898">
    <property type="entry name" value="RBD"/>
    <property type="match status" value="1"/>
</dbReference>
<dbReference type="Gene3D" id="3.10.20.90">
    <property type="entry name" value="Phosphatidylinositol 3-kinase Catalytic Subunit, Chain A, domain 1"/>
    <property type="match status" value="1"/>
</dbReference>
<evidence type="ECO:0000256" key="3">
    <source>
        <dbReference type="SAM" id="MobiDB-lite"/>
    </source>
</evidence>
<dbReference type="Pfam" id="PF00617">
    <property type="entry name" value="RasGEF"/>
    <property type="match status" value="1"/>
</dbReference>
<evidence type="ECO:0000259" key="4">
    <source>
        <dbReference type="PROSITE" id="PS50009"/>
    </source>
</evidence>
<gene>
    <name evidence="7" type="ORF">CAOG_002158</name>
</gene>
<evidence type="ECO:0000313" key="8">
    <source>
        <dbReference type="Proteomes" id="UP000008743"/>
    </source>
</evidence>
<dbReference type="CDD" id="cd00155">
    <property type="entry name" value="RasGEF"/>
    <property type="match status" value="1"/>
</dbReference>
<dbReference type="Pfam" id="PF02196">
    <property type="entry name" value="RBD"/>
    <property type="match status" value="1"/>
</dbReference>
<dbReference type="InterPro" id="IPR036964">
    <property type="entry name" value="RASGEF_cat_dom_sf"/>
</dbReference>
<feature type="domain" description="RBD" evidence="6">
    <location>
        <begin position="415"/>
        <end position="485"/>
    </location>
</feature>
<reference evidence="8" key="1">
    <citation type="submission" date="2011-02" db="EMBL/GenBank/DDBJ databases">
        <title>The Genome Sequence of Capsaspora owczarzaki ATCC 30864.</title>
        <authorList>
            <person name="Russ C."/>
            <person name="Cuomo C."/>
            <person name="Burger G."/>
            <person name="Gray M.W."/>
            <person name="Holland P.W.H."/>
            <person name="King N."/>
            <person name="Lang F.B.F."/>
            <person name="Roger A.J."/>
            <person name="Ruiz-Trillo I."/>
            <person name="Young S.K."/>
            <person name="Zeng Q."/>
            <person name="Gargeya S."/>
            <person name="Alvarado L."/>
            <person name="Berlin A."/>
            <person name="Chapman S.B."/>
            <person name="Chen Z."/>
            <person name="Freedman E."/>
            <person name="Gellesch M."/>
            <person name="Goldberg J."/>
            <person name="Griggs A."/>
            <person name="Gujja S."/>
            <person name="Heilman E."/>
            <person name="Heiman D."/>
            <person name="Howarth C."/>
            <person name="Mehta T."/>
            <person name="Neiman D."/>
            <person name="Pearson M."/>
            <person name="Roberts A."/>
            <person name="Saif S."/>
            <person name="Shea T."/>
            <person name="Shenoy N."/>
            <person name="Sisk P."/>
            <person name="Stolte C."/>
            <person name="Sykes S."/>
            <person name="White J."/>
            <person name="Yandava C."/>
            <person name="Haas B."/>
            <person name="Nusbaum C."/>
            <person name="Birren B."/>
        </authorList>
    </citation>
    <scope>NUCLEOTIDE SEQUENCE</scope>
    <source>
        <strain evidence="8">ATCC 30864</strain>
    </source>
</reference>
<feature type="domain" description="N-terminal Ras-GEF" evidence="5">
    <location>
        <begin position="514"/>
        <end position="648"/>
    </location>
</feature>
<name>A0A0D2U6Z5_CAPO3</name>
<keyword evidence="1 2" id="KW-0344">Guanine-nucleotide releasing factor</keyword>
<dbReference type="PROSITE" id="PS00720">
    <property type="entry name" value="RASGEF"/>
    <property type="match status" value="1"/>
</dbReference>
<dbReference type="STRING" id="595528.A0A0D2U6Z5"/>